<dbReference type="STRING" id="646.BJD16_09210"/>
<gene>
    <name evidence="1" type="ORF">BJD16_09210</name>
</gene>
<dbReference type="InterPro" id="IPR029068">
    <property type="entry name" value="Glyas_Bleomycin-R_OHBP_Dase"/>
</dbReference>
<evidence type="ECO:0008006" key="3">
    <source>
        <dbReference type="Google" id="ProtNLM"/>
    </source>
</evidence>
<dbReference type="Proteomes" id="UP000179934">
    <property type="component" value="Unassembled WGS sequence"/>
</dbReference>
<dbReference type="PANTHER" id="PTHR37519:SF1">
    <property type="entry name" value="DIHYDROXYBIPHENYL DIOXYGENASE DOMAIN-CONTAINING PROTEIN"/>
    <property type="match status" value="1"/>
</dbReference>
<reference evidence="1 2" key="1">
    <citation type="submission" date="2016-09" db="EMBL/GenBank/DDBJ databases">
        <title>Draft Genome Sequence of Aeromonas sobria Strain 08005, Isolated from Sick Rana catesbeiana.</title>
        <authorList>
            <person name="Yang Q."/>
        </authorList>
    </citation>
    <scope>NUCLEOTIDE SEQUENCE [LARGE SCALE GENOMIC DNA]</scope>
    <source>
        <strain evidence="1 2">08005</strain>
    </source>
</reference>
<dbReference type="GeneID" id="58921305"/>
<dbReference type="Pfam" id="PF06185">
    <property type="entry name" value="YecM"/>
    <property type="match status" value="1"/>
</dbReference>
<dbReference type="RefSeq" id="WP_042019121.1">
    <property type="nucleotide sequence ID" value="NZ_CDBW01000006.1"/>
</dbReference>
<evidence type="ECO:0000313" key="2">
    <source>
        <dbReference type="Proteomes" id="UP000179934"/>
    </source>
</evidence>
<protein>
    <recommendedName>
        <fullName evidence="3">VOC family protein</fullName>
    </recommendedName>
</protein>
<name>A0A1S2D4A2_AERSO</name>
<organism evidence="1 2">
    <name type="scientific">Aeromonas sobria</name>
    <dbReference type="NCBI Taxonomy" id="646"/>
    <lineage>
        <taxon>Bacteria</taxon>
        <taxon>Pseudomonadati</taxon>
        <taxon>Pseudomonadota</taxon>
        <taxon>Gammaproteobacteria</taxon>
        <taxon>Aeromonadales</taxon>
        <taxon>Aeromonadaceae</taxon>
        <taxon>Aeromonas</taxon>
    </lineage>
</organism>
<sequence length="184" mass="19688">MVSMSHSLDSTLGPMAPFVSQLLAELAATGITIPQPTVDHLCYRAATLQEYRALCAVLAEAGTLLVEGMIGGRPIVTYQLHQSVQVGEVQVPCIELAAPKPGRVHQAGLEHIELVVASLPALVARYPELPFKTGNMQDTRNPDIGLMLPSGQIKFHLRPLAEVIAEEVATGAVVAVPADYFEQD</sequence>
<proteinExistence type="predicted"/>
<dbReference type="SUPFAM" id="SSF54593">
    <property type="entry name" value="Glyoxalase/Bleomycin resistance protein/Dihydroxybiphenyl dioxygenase"/>
    <property type="match status" value="1"/>
</dbReference>
<dbReference type="InterPro" id="IPR010393">
    <property type="entry name" value="DUF991_YecM-like"/>
</dbReference>
<comment type="caution">
    <text evidence="1">The sequence shown here is derived from an EMBL/GenBank/DDBJ whole genome shotgun (WGS) entry which is preliminary data.</text>
</comment>
<dbReference type="AlphaFoldDB" id="A0A1S2D4A2"/>
<dbReference type="PANTHER" id="PTHR37519">
    <property type="match status" value="1"/>
</dbReference>
<dbReference type="Gene3D" id="3.10.180.10">
    <property type="entry name" value="2,3-Dihydroxybiphenyl 1,2-Dioxygenase, domain 1"/>
    <property type="match status" value="1"/>
</dbReference>
<evidence type="ECO:0000313" key="1">
    <source>
        <dbReference type="EMBL" id="OHY95147.1"/>
    </source>
</evidence>
<accession>A0A1S2D4A2</accession>
<dbReference type="OrthoDB" id="5689462at2"/>
<dbReference type="EMBL" id="MKFU01000004">
    <property type="protein sequence ID" value="OHY95147.1"/>
    <property type="molecule type" value="Genomic_DNA"/>
</dbReference>